<accession>A0A7H0GNV8</accession>
<name>A0A7H0GNV8_9BURK</name>
<dbReference type="GO" id="GO:0000976">
    <property type="term" value="F:transcription cis-regulatory region binding"/>
    <property type="evidence" value="ECO:0007669"/>
    <property type="project" value="TreeGrafter"/>
</dbReference>
<dbReference type="InterPro" id="IPR001647">
    <property type="entry name" value="HTH_TetR"/>
</dbReference>
<dbReference type="EMBL" id="CP060783">
    <property type="protein sequence ID" value="QNP49974.1"/>
    <property type="molecule type" value="Genomic_DNA"/>
</dbReference>
<dbReference type="InterPro" id="IPR009057">
    <property type="entry name" value="Homeodomain-like_sf"/>
</dbReference>
<dbReference type="Pfam" id="PF00440">
    <property type="entry name" value="TetR_N"/>
    <property type="match status" value="1"/>
</dbReference>
<dbReference type="Proteomes" id="UP000516028">
    <property type="component" value="Chromosome"/>
</dbReference>
<dbReference type="Gene3D" id="1.10.357.10">
    <property type="entry name" value="Tetracycline Repressor, domain 2"/>
    <property type="match status" value="1"/>
</dbReference>
<dbReference type="PROSITE" id="PS50977">
    <property type="entry name" value="HTH_TETR_2"/>
    <property type="match status" value="1"/>
</dbReference>
<dbReference type="PANTHER" id="PTHR30055">
    <property type="entry name" value="HTH-TYPE TRANSCRIPTIONAL REGULATOR RUTR"/>
    <property type="match status" value="1"/>
</dbReference>
<keyword evidence="1 2" id="KW-0238">DNA-binding</keyword>
<organism evidence="4 5">
    <name type="scientific">Diaphorobacter aerolatus</name>
    <dbReference type="NCBI Taxonomy" id="1288495"/>
    <lineage>
        <taxon>Bacteria</taxon>
        <taxon>Pseudomonadati</taxon>
        <taxon>Pseudomonadota</taxon>
        <taxon>Betaproteobacteria</taxon>
        <taxon>Burkholderiales</taxon>
        <taxon>Comamonadaceae</taxon>
        <taxon>Diaphorobacter</taxon>
    </lineage>
</organism>
<protein>
    <submittedName>
        <fullName evidence="4">TetR/AcrR family transcriptional regulator</fullName>
    </submittedName>
</protein>
<dbReference type="AlphaFoldDB" id="A0A7H0GNV8"/>
<reference evidence="4 5" key="1">
    <citation type="submission" date="2020-08" db="EMBL/GenBank/DDBJ databases">
        <title>Genome sequence of Diaphorobacter aerolatus KACC 16536T.</title>
        <authorList>
            <person name="Hyun D.-W."/>
            <person name="Bae J.-W."/>
        </authorList>
    </citation>
    <scope>NUCLEOTIDE SEQUENCE [LARGE SCALE GENOMIC DNA]</scope>
    <source>
        <strain evidence="4 5">KACC 16536</strain>
    </source>
</reference>
<proteinExistence type="predicted"/>
<dbReference type="PANTHER" id="PTHR30055:SF223">
    <property type="entry name" value="HTH-TYPE TRANSCRIPTIONAL REGULATOR UIDR"/>
    <property type="match status" value="1"/>
</dbReference>
<sequence>MATRKAPRRTAERILESSLALFNRFGEPNVSTNAISAELRISPGNLHYHFPAKDDLINALFGQYEAALHPVLRAADGVTNVEDAWFFVHSVLEANWQYRFIYRNLNELLSRNLRLEASMRQTLDDLTRSLHQLLVTMQQHHSVIAPPLGWATVSRSMVLLLVFWLSYEYVLDPRHALEDENAQTAAMRSAAHVLSLLAPYAAPDQRAHLQRLIDTYAELARDEAAVA</sequence>
<dbReference type="SUPFAM" id="SSF46689">
    <property type="entry name" value="Homeodomain-like"/>
    <property type="match status" value="1"/>
</dbReference>
<feature type="DNA-binding region" description="H-T-H motif" evidence="2">
    <location>
        <begin position="31"/>
        <end position="50"/>
    </location>
</feature>
<dbReference type="GO" id="GO:0003700">
    <property type="term" value="F:DNA-binding transcription factor activity"/>
    <property type="evidence" value="ECO:0007669"/>
    <property type="project" value="TreeGrafter"/>
</dbReference>
<evidence type="ECO:0000313" key="5">
    <source>
        <dbReference type="Proteomes" id="UP000516028"/>
    </source>
</evidence>
<dbReference type="InterPro" id="IPR050109">
    <property type="entry name" value="HTH-type_TetR-like_transc_reg"/>
</dbReference>
<feature type="domain" description="HTH tetR-type" evidence="3">
    <location>
        <begin position="8"/>
        <end position="68"/>
    </location>
</feature>
<evidence type="ECO:0000313" key="4">
    <source>
        <dbReference type="EMBL" id="QNP49974.1"/>
    </source>
</evidence>
<dbReference type="RefSeq" id="WP_187725514.1">
    <property type="nucleotide sequence ID" value="NZ_CP060783.1"/>
</dbReference>
<dbReference type="InterPro" id="IPR025722">
    <property type="entry name" value="TetR"/>
</dbReference>
<dbReference type="KEGG" id="daer:H9K75_09030"/>
<dbReference type="Pfam" id="PF13972">
    <property type="entry name" value="TetR"/>
    <property type="match status" value="1"/>
</dbReference>
<keyword evidence="5" id="KW-1185">Reference proteome</keyword>
<gene>
    <name evidence="4" type="ORF">H9K75_09030</name>
</gene>
<evidence type="ECO:0000256" key="1">
    <source>
        <dbReference type="ARBA" id="ARBA00023125"/>
    </source>
</evidence>
<evidence type="ECO:0000259" key="3">
    <source>
        <dbReference type="PROSITE" id="PS50977"/>
    </source>
</evidence>
<evidence type="ECO:0000256" key="2">
    <source>
        <dbReference type="PROSITE-ProRule" id="PRU00335"/>
    </source>
</evidence>